<evidence type="ECO:0000259" key="3">
    <source>
        <dbReference type="PROSITE" id="PS50054"/>
    </source>
</evidence>
<dbReference type="InterPro" id="IPR052449">
    <property type="entry name" value="STYX-Interacting_Phosphatase"/>
</dbReference>
<dbReference type="GO" id="GO:0062026">
    <property type="term" value="P:negative regulation of SCF-dependent proteasomal ubiquitin-dependent catabolic process"/>
    <property type="evidence" value="ECO:0007669"/>
    <property type="project" value="TreeGrafter"/>
</dbReference>
<proteinExistence type="inferred from homology"/>
<dbReference type="Proteomes" id="UP000678393">
    <property type="component" value="Unassembled WGS sequence"/>
</dbReference>
<evidence type="ECO:0000313" key="5">
    <source>
        <dbReference type="EMBL" id="CAG5115790.1"/>
    </source>
</evidence>
<dbReference type="Gene3D" id="3.90.190.10">
    <property type="entry name" value="Protein tyrosine phosphatase superfamily"/>
    <property type="match status" value="1"/>
</dbReference>
<organism evidence="5 6">
    <name type="scientific">Candidula unifasciata</name>
    <dbReference type="NCBI Taxonomy" id="100452"/>
    <lineage>
        <taxon>Eukaryota</taxon>
        <taxon>Metazoa</taxon>
        <taxon>Spiralia</taxon>
        <taxon>Lophotrochozoa</taxon>
        <taxon>Mollusca</taxon>
        <taxon>Gastropoda</taxon>
        <taxon>Heterobranchia</taxon>
        <taxon>Euthyneura</taxon>
        <taxon>Panpulmonata</taxon>
        <taxon>Eupulmonata</taxon>
        <taxon>Stylommatophora</taxon>
        <taxon>Helicina</taxon>
        <taxon>Helicoidea</taxon>
        <taxon>Geomitridae</taxon>
        <taxon>Candidula</taxon>
    </lineage>
</organism>
<comment type="caution">
    <text evidence="5">The sequence shown here is derived from an EMBL/GenBank/DDBJ whole genome shotgun (WGS) entry which is preliminary data.</text>
</comment>
<dbReference type="InterPro" id="IPR000387">
    <property type="entry name" value="Tyr_Pase_dom"/>
</dbReference>
<dbReference type="EMBL" id="CAJHNH020000165">
    <property type="protein sequence ID" value="CAG5115790.1"/>
    <property type="molecule type" value="Genomic_DNA"/>
</dbReference>
<feature type="domain" description="Tyrosine-protein phosphatase" evidence="3">
    <location>
        <begin position="9"/>
        <end position="157"/>
    </location>
</feature>
<evidence type="ECO:0000313" key="6">
    <source>
        <dbReference type="Proteomes" id="UP000678393"/>
    </source>
</evidence>
<dbReference type="SMART" id="SM00195">
    <property type="entry name" value="DSPc"/>
    <property type="match status" value="1"/>
</dbReference>
<sequence length="194" mass="22171">EWEYSMRREMQEIIPGVFLGPYAVAMKSKLEFLKCAGITHIICIRQSIEANFVRPNFLQHFTYLVLDIADSPTENIIQHFKETKKFIDRCLAQGGKVLVHGNGGLSRSAAVVIAYVMETYSLSYREAVASVRNKRFCISLNDGFLNQLAEYEHIYKAQILSDTSEAASQNLLKRKRLEDDFDNSPPEDWPTENS</sequence>
<keyword evidence="6" id="KW-1185">Reference proteome</keyword>
<evidence type="ECO:0000256" key="1">
    <source>
        <dbReference type="ARBA" id="ARBA00009649"/>
    </source>
</evidence>
<dbReference type="AlphaFoldDB" id="A0A8S3YL84"/>
<dbReference type="GO" id="GO:1990444">
    <property type="term" value="F:F-box domain binding"/>
    <property type="evidence" value="ECO:0007669"/>
    <property type="project" value="TreeGrafter"/>
</dbReference>
<accession>A0A8S3YL84</accession>
<dbReference type="InterPro" id="IPR000340">
    <property type="entry name" value="Dual-sp_phosphatase_cat-dom"/>
</dbReference>
<dbReference type="InterPro" id="IPR029021">
    <property type="entry name" value="Prot-tyrosine_phosphatase-like"/>
</dbReference>
<dbReference type="GO" id="GO:0070372">
    <property type="term" value="P:regulation of ERK1 and ERK2 cascade"/>
    <property type="evidence" value="ECO:0007669"/>
    <property type="project" value="TreeGrafter"/>
</dbReference>
<dbReference type="PANTHER" id="PTHR46588:SF1">
    <property type="entry name" value="SERINE_THREONINE_TYROSINE-INTERACTING PROTEIN"/>
    <property type="match status" value="1"/>
</dbReference>
<feature type="region of interest" description="Disordered" evidence="2">
    <location>
        <begin position="175"/>
        <end position="194"/>
    </location>
</feature>
<gene>
    <name evidence="5" type="ORF">CUNI_LOCUS1348</name>
</gene>
<dbReference type="PROSITE" id="PS50056">
    <property type="entry name" value="TYR_PHOSPHATASE_2"/>
    <property type="match status" value="1"/>
</dbReference>
<feature type="domain" description="Tyrosine specific protein phosphatases" evidence="4">
    <location>
        <begin position="74"/>
        <end position="135"/>
    </location>
</feature>
<dbReference type="SUPFAM" id="SSF52799">
    <property type="entry name" value="(Phosphotyrosine protein) phosphatases II"/>
    <property type="match status" value="1"/>
</dbReference>
<evidence type="ECO:0000259" key="4">
    <source>
        <dbReference type="PROSITE" id="PS50056"/>
    </source>
</evidence>
<reference evidence="5" key="1">
    <citation type="submission" date="2021-04" db="EMBL/GenBank/DDBJ databases">
        <authorList>
            <consortium name="Molecular Ecology Group"/>
        </authorList>
    </citation>
    <scope>NUCLEOTIDE SEQUENCE</scope>
</reference>
<feature type="non-terminal residue" evidence="5">
    <location>
        <position position="194"/>
    </location>
</feature>
<evidence type="ECO:0000256" key="2">
    <source>
        <dbReference type="SAM" id="MobiDB-lite"/>
    </source>
</evidence>
<name>A0A8S3YL84_9EUPU</name>
<evidence type="ECO:0008006" key="7">
    <source>
        <dbReference type="Google" id="ProtNLM"/>
    </source>
</evidence>
<dbReference type="FunFam" id="3.90.190.10:FF:000036">
    <property type="entry name" value="Serine/threonine/tyrosine-interacting protein a"/>
    <property type="match status" value="1"/>
</dbReference>
<dbReference type="PROSITE" id="PS50054">
    <property type="entry name" value="TYR_PHOSPHATASE_DUAL"/>
    <property type="match status" value="1"/>
</dbReference>
<dbReference type="Pfam" id="PF00782">
    <property type="entry name" value="DSPc"/>
    <property type="match status" value="1"/>
</dbReference>
<dbReference type="InterPro" id="IPR020422">
    <property type="entry name" value="TYR_PHOSPHATASE_DUAL_dom"/>
</dbReference>
<protein>
    <recommendedName>
        <fullName evidence="7">Serine/threonine/tyrosine-interacting protein</fullName>
    </recommendedName>
</protein>
<dbReference type="CDD" id="cd14522">
    <property type="entry name" value="DSP_STYX"/>
    <property type="match status" value="1"/>
</dbReference>
<comment type="similarity">
    <text evidence="1">Belongs to the protein-tyrosine phosphatase family. Non-receptor class subfamily.</text>
</comment>
<dbReference type="GO" id="GO:0005654">
    <property type="term" value="C:nucleoplasm"/>
    <property type="evidence" value="ECO:0007669"/>
    <property type="project" value="TreeGrafter"/>
</dbReference>
<dbReference type="PANTHER" id="PTHR46588">
    <property type="entry name" value="SERINE/THREONINE/TYROSINE-INTERACTING PROTEIN"/>
    <property type="match status" value="1"/>
</dbReference>
<dbReference type="OrthoDB" id="426001at2759"/>
<dbReference type="GO" id="GO:0005737">
    <property type="term" value="C:cytoplasm"/>
    <property type="evidence" value="ECO:0007669"/>
    <property type="project" value="TreeGrafter"/>
</dbReference>